<evidence type="ECO:0008006" key="4">
    <source>
        <dbReference type="Google" id="ProtNLM"/>
    </source>
</evidence>
<dbReference type="PANTHER" id="PTHR30041:SF7">
    <property type="entry name" value="GLOBAL TRANSCRIPTIONAL REGULATOR SPX"/>
    <property type="match status" value="1"/>
</dbReference>
<gene>
    <name evidence="2" type="ORF">N568_0108755</name>
</gene>
<organism evidence="2 3">
    <name type="scientific">Lactococcus garvieae TRF1</name>
    <dbReference type="NCBI Taxonomy" id="1380772"/>
    <lineage>
        <taxon>Bacteria</taxon>
        <taxon>Bacillati</taxon>
        <taxon>Bacillota</taxon>
        <taxon>Bacilli</taxon>
        <taxon>Lactobacillales</taxon>
        <taxon>Streptococcaceae</taxon>
        <taxon>Lactococcus</taxon>
    </lineage>
</organism>
<proteinExistence type="inferred from homology"/>
<dbReference type="PROSITE" id="PS51353">
    <property type="entry name" value="ARSC"/>
    <property type="match status" value="1"/>
</dbReference>
<evidence type="ECO:0000256" key="1">
    <source>
        <dbReference type="PROSITE-ProRule" id="PRU01282"/>
    </source>
</evidence>
<dbReference type="PATRIC" id="fig|1380772.3.peg.1688"/>
<dbReference type="AlphaFoldDB" id="V8ANR3"/>
<dbReference type="Proteomes" id="UP000018692">
    <property type="component" value="Unassembled WGS sequence"/>
</dbReference>
<dbReference type="Gene3D" id="3.40.30.10">
    <property type="entry name" value="Glutaredoxin"/>
    <property type="match status" value="1"/>
</dbReference>
<dbReference type="PANTHER" id="PTHR30041">
    <property type="entry name" value="ARSENATE REDUCTASE"/>
    <property type="match status" value="1"/>
</dbReference>
<comment type="similarity">
    <text evidence="1">Belongs to the ArsC family.</text>
</comment>
<evidence type="ECO:0000313" key="3">
    <source>
        <dbReference type="Proteomes" id="UP000018692"/>
    </source>
</evidence>
<protein>
    <recommendedName>
        <fullName evidence="4">Arsenate reductase</fullName>
    </recommendedName>
</protein>
<dbReference type="Pfam" id="PF03960">
    <property type="entry name" value="ArsC"/>
    <property type="match status" value="1"/>
</dbReference>
<dbReference type="InterPro" id="IPR006660">
    <property type="entry name" value="Arsenate_reductase-like"/>
</dbReference>
<name>V8ANR3_9LACT</name>
<dbReference type="InterPro" id="IPR036249">
    <property type="entry name" value="Thioredoxin-like_sf"/>
</dbReference>
<accession>V8ANR3</accession>
<evidence type="ECO:0000313" key="2">
    <source>
        <dbReference type="EMBL" id="ETD04265.1"/>
    </source>
</evidence>
<comment type="caution">
    <text evidence="2">The sequence shown here is derived from an EMBL/GenBank/DDBJ whole genome shotgun (WGS) entry which is preliminary data.</text>
</comment>
<sequence>MIKIYFRGGCHSSQRALAWFEKYNLEIQKRQVNRISRDDLLKLLQLSDEGLKDITKRPVKSSAKIKRALDYMETLSFNEALDYILAHPYILQTPIIIKDNNLLIGYSEDEIRRFLPREYRRHQLKTE</sequence>
<dbReference type="EMBL" id="AVFE01000033">
    <property type="protein sequence ID" value="ETD04265.1"/>
    <property type="molecule type" value="Genomic_DNA"/>
</dbReference>
<dbReference type="SUPFAM" id="SSF52833">
    <property type="entry name" value="Thioredoxin-like"/>
    <property type="match status" value="1"/>
</dbReference>
<reference evidence="2 3" key="1">
    <citation type="submission" date="2013-07" db="EMBL/GenBank/DDBJ databases">
        <title>Isolation of Lactococcus garvieae strain TRF1 from the fecal material of a timber rattlesnake.</title>
        <authorList>
            <person name="McLaughlin R.W."/>
            <person name="Cochran P.A."/>
            <person name="Dowd S.E."/>
        </authorList>
    </citation>
    <scope>NUCLEOTIDE SEQUENCE [LARGE SCALE GENOMIC DNA]</scope>
    <source>
        <strain evidence="2 3">TRF1</strain>
    </source>
</reference>